<dbReference type="PANTHER" id="PTHR34039:SF1">
    <property type="entry name" value="UPF0102 PROTEIN YRAN"/>
    <property type="match status" value="1"/>
</dbReference>
<dbReference type="AlphaFoldDB" id="A0A6J6HKQ4"/>
<reference evidence="1" key="1">
    <citation type="submission" date="2020-05" db="EMBL/GenBank/DDBJ databases">
        <authorList>
            <person name="Chiriac C."/>
            <person name="Salcher M."/>
            <person name="Ghai R."/>
            <person name="Kavagutti S V."/>
        </authorList>
    </citation>
    <scope>NUCLEOTIDE SEQUENCE</scope>
</reference>
<proteinExistence type="inferred from homology"/>
<dbReference type="InterPro" id="IPR003509">
    <property type="entry name" value="UPF0102_YraN-like"/>
</dbReference>
<dbReference type="EMBL" id="CAEZUP010000053">
    <property type="protein sequence ID" value="CAB4613757.1"/>
    <property type="molecule type" value="Genomic_DNA"/>
</dbReference>
<dbReference type="HAMAP" id="MF_00048">
    <property type="entry name" value="UPF0102"/>
    <property type="match status" value="1"/>
</dbReference>
<organism evidence="1">
    <name type="scientific">freshwater metagenome</name>
    <dbReference type="NCBI Taxonomy" id="449393"/>
    <lineage>
        <taxon>unclassified sequences</taxon>
        <taxon>metagenomes</taxon>
        <taxon>ecological metagenomes</taxon>
    </lineage>
</organism>
<dbReference type="Pfam" id="PF02021">
    <property type="entry name" value="UPF0102"/>
    <property type="match status" value="1"/>
</dbReference>
<dbReference type="GO" id="GO:0003676">
    <property type="term" value="F:nucleic acid binding"/>
    <property type="evidence" value="ECO:0007669"/>
    <property type="project" value="InterPro"/>
</dbReference>
<dbReference type="CDD" id="cd20736">
    <property type="entry name" value="PoNe_Nuclease"/>
    <property type="match status" value="1"/>
</dbReference>
<protein>
    <submittedName>
        <fullName evidence="1">Unannotated protein</fullName>
    </submittedName>
</protein>
<dbReference type="Gene3D" id="3.40.1350.10">
    <property type="match status" value="1"/>
</dbReference>
<accession>A0A6J6HKQ4</accession>
<dbReference type="PANTHER" id="PTHR34039">
    <property type="entry name" value="UPF0102 PROTEIN YRAN"/>
    <property type="match status" value="1"/>
</dbReference>
<evidence type="ECO:0000313" key="1">
    <source>
        <dbReference type="EMBL" id="CAB4613757.1"/>
    </source>
</evidence>
<dbReference type="NCBIfam" id="NF009150">
    <property type="entry name" value="PRK12497.1-3"/>
    <property type="match status" value="1"/>
</dbReference>
<gene>
    <name evidence="1" type="ORF">UFOPK1835_01261</name>
</gene>
<dbReference type="NCBIfam" id="NF009154">
    <property type="entry name" value="PRK12497.3-3"/>
    <property type="match status" value="1"/>
</dbReference>
<sequence length="114" mass="12662">MTNGRRALGAHGEQLAARWYESRGYTVVARNWRSRTGEIDLVVSRGSLVVICEVKTRSSTAYGTPAEAVGRTKQQRLRRLAIEWIGESGRHPSAIRFDVACVMRGVVDVIESAF</sequence>
<dbReference type="InterPro" id="IPR011856">
    <property type="entry name" value="tRNA_endonuc-like_dom_sf"/>
</dbReference>
<dbReference type="SUPFAM" id="SSF52980">
    <property type="entry name" value="Restriction endonuclease-like"/>
    <property type="match status" value="1"/>
</dbReference>
<name>A0A6J6HKQ4_9ZZZZ</name>
<dbReference type="NCBIfam" id="TIGR00252">
    <property type="entry name" value="YraN family protein"/>
    <property type="match status" value="1"/>
</dbReference>
<dbReference type="InterPro" id="IPR011335">
    <property type="entry name" value="Restrct_endonuc-II-like"/>
</dbReference>